<gene>
    <name evidence="2" type="ORF">BW247_01805</name>
</gene>
<dbReference type="Pfam" id="PF01841">
    <property type="entry name" value="Transglut_core"/>
    <property type="match status" value="1"/>
</dbReference>
<dbReference type="SMART" id="SM00460">
    <property type="entry name" value="TGc"/>
    <property type="match status" value="1"/>
</dbReference>
<evidence type="ECO:0000259" key="1">
    <source>
        <dbReference type="SMART" id="SM00460"/>
    </source>
</evidence>
<protein>
    <recommendedName>
        <fullName evidence="1">Transglutaminase-like domain-containing protein</fullName>
    </recommendedName>
</protein>
<accession>A0A1P8UDP6</accession>
<dbReference type="KEGG" id="afy:BW247_01805"/>
<dbReference type="AlphaFoldDB" id="A0A1P8UDP6"/>
<feature type="domain" description="Transglutaminase-like" evidence="1">
    <location>
        <begin position="172"/>
        <end position="238"/>
    </location>
</feature>
<dbReference type="SUPFAM" id="SSF54001">
    <property type="entry name" value="Cysteine proteinases"/>
    <property type="match status" value="1"/>
</dbReference>
<sequence>MTDWQISHRTGYLYPTPAQRALHLAWLKPRETPAQTVREYALHCDPPPDTLRWHTDTYANAYCFIEHLGAHTQFALTSRFTVSCTAGDWRQQTANQAPWEQALPGPRDAEGYEFTLNEHPPELLTRLLDYARPSFPPGRPLGEAVLDLNSRIHADFDYVTGATDVTTPLKTVLDTRRGVCQDFAGVATGCLRALGLPARYVSGYVEPVVGGQSAIGASHAWAAVRNAAGHWLGFDPTNAVIAGDGHIVLAIGRRYTDCPPLKGIIYGGGSAAPEVAVEVIRCDSPNPTSA</sequence>
<evidence type="ECO:0000313" key="2">
    <source>
        <dbReference type="EMBL" id="APZ41987.1"/>
    </source>
</evidence>
<dbReference type="Proteomes" id="UP000243807">
    <property type="component" value="Chromosome"/>
</dbReference>
<organism evidence="2 3">
    <name type="scientific">Acidihalobacter ferrooxydans</name>
    <dbReference type="NCBI Taxonomy" id="1765967"/>
    <lineage>
        <taxon>Bacteria</taxon>
        <taxon>Pseudomonadati</taxon>
        <taxon>Pseudomonadota</taxon>
        <taxon>Gammaproteobacteria</taxon>
        <taxon>Chromatiales</taxon>
        <taxon>Ectothiorhodospiraceae</taxon>
        <taxon>Acidihalobacter</taxon>
    </lineage>
</organism>
<evidence type="ECO:0000313" key="3">
    <source>
        <dbReference type="Proteomes" id="UP000243807"/>
    </source>
</evidence>
<dbReference type="InterPro" id="IPR002931">
    <property type="entry name" value="Transglutaminase-like"/>
</dbReference>
<name>A0A1P8UDP6_9GAMM</name>
<proteinExistence type="predicted"/>
<dbReference type="EMBL" id="CP019434">
    <property type="protein sequence ID" value="APZ41987.1"/>
    <property type="molecule type" value="Genomic_DNA"/>
</dbReference>
<reference evidence="2 3" key="1">
    <citation type="submission" date="2017-01" db="EMBL/GenBank/DDBJ databases">
        <title>Draft sequence of Acidihalobacter ferrooxidans strain DSM 14175 (strain V8).</title>
        <authorList>
            <person name="Khaleque H.N."/>
            <person name="Ramsay J.P."/>
            <person name="Murphy R.J.T."/>
            <person name="Kaksonen A.H."/>
            <person name="Boxall N.J."/>
            <person name="Watkin E.L.J."/>
        </authorList>
    </citation>
    <scope>NUCLEOTIDE SEQUENCE [LARGE SCALE GENOMIC DNA]</scope>
    <source>
        <strain evidence="2 3">V8</strain>
    </source>
</reference>
<dbReference type="STRING" id="1765967.BW247_01805"/>
<dbReference type="PANTHER" id="PTHR33490:SF7">
    <property type="entry name" value="BLR2979 PROTEIN"/>
    <property type="match status" value="1"/>
</dbReference>
<dbReference type="InterPro" id="IPR038765">
    <property type="entry name" value="Papain-like_cys_pep_sf"/>
</dbReference>
<dbReference type="InterPro" id="IPR013589">
    <property type="entry name" value="Bac_transglu_N"/>
</dbReference>
<dbReference type="Pfam" id="PF08379">
    <property type="entry name" value="Bact_transglu_N"/>
    <property type="match status" value="1"/>
</dbReference>
<keyword evidence="3" id="KW-1185">Reference proteome</keyword>
<dbReference type="PANTHER" id="PTHR33490">
    <property type="entry name" value="BLR5614 PROTEIN-RELATED"/>
    <property type="match status" value="1"/>
</dbReference>
<dbReference type="Gene3D" id="3.10.620.30">
    <property type="match status" value="1"/>
</dbReference>
<dbReference type="RefSeq" id="WP_076835334.1">
    <property type="nucleotide sequence ID" value="NZ_CP019434.1"/>
</dbReference>